<dbReference type="Gene3D" id="1.25.40.20">
    <property type="entry name" value="Ankyrin repeat-containing domain"/>
    <property type="match status" value="1"/>
</dbReference>
<evidence type="ECO:0000313" key="2">
    <source>
        <dbReference type="Proteomes" id="UP000323000"/>
    </source>
</evidence>
<sequence length="176" mass="19732">MIRTAIPVEGDWEEGKCLIEEDLSMVHTAITEHEYDTALHVATKAEQTGFALRIMVRMNRRDLTLQNQRGDTAFCLAVATGNMKLAHAMFVRNTDLATIRDSWNITPFNMAVVLGKFDMADFLCCSTKDLTTEEQARIFFQSLTDLYDIGKSMLVHVKELAVTCDIDGDTALHVLA</sequence>
<reference evidence="2" key="1">
    <citation type="journal article" date="2019" name="Gigascience">
        <title>De novo genome assembly of the endangered Acer yangbiense, a plant species with extremely small populations endemic to Yunnan Province, China.</title>
        <authorList>
            <person name="Yang J."/>
            <person name="Wariss H.M."/>
            <person name="Tao L."/>
            <person name="Zhang R."/>
            <person name="Yun Q."/>
            <person name="Hollingsworth P."/>
            <person name="Dao Z."/>
            <person name="Luo G."/>
            <person name="Guo H."/>
            <person name="Ma Y."/>
            <person name="Sun W."/>
        </authorList>
    </citation>
    <scope>NUCLEOTIDE SEQUENCE [LARGE SCALE GENOMIC DNA]</scope>
    <source>
        <strain evidence="2">cv. Malutang</strain>
    </source>
</reference>
<evidence type="ECO:0000313" key="1">
    <source>
        <dbReference type="EMBL" id="TXG71917.1"/>
    </source>
</evidence>
<comment type="caution">
    <text evidence="1">The sequence shown here is derived from an EMBL/GenBank/DDBJ whole genome shotgun (WGS) entry which is preliminary data.</text>
</comment>
<accession>A0A5C7IR97</accession>
<protein>
    <submittedName>
        <fullName evidence="1">Uncharacterized protein</fullName>
    </submittedName>
</protein>
<keyword evidence="2" id="KW-1185">Reference proteome</keyword>
<dbReference type="PANTHER" id="PTHR47303:SF1">
    <property type="entry name" value="NF-KAPPA-B INHIBITOR BETA"/>
    <property type="match status" value="1"/>
</dbReference>
<organism evidence="1 2">
    <name type="scientific">Acer yangbiense</name>
    <dbReference type="NCBI Taxonomy" id="1000413"/>
    <lineage>
        <taxon>Eukaryota</taxon>
        <taxon>Viridiplantae</taxon>
        <taxon>Streptophyta</taxon>
        <taxon>Embryophyta</taxon>
        <taxon>Tracheophyta</taxon>
        <taxon>Spermatophyta</taxon>
        <taxon>Magnoliopsida</taxon>
        <taxon>eudicotyledons</taxon>
        <taxon>Gunneridae</taxon>
        <taxon>Pentapetalae</taxon>
        <taxon>rosids</taxon>
        <taxon>malvids</taxon>
        <taxon>Sapindales</taxon>
        <taxon>Sapindaceae</taxon>
        <taxon>Hippocastanoideae</taxon>
        <taxon>Acereae</taxon>
        <taxon>Acer</taxon>
    </lineage>
</organism>
<dbReference type="SUPFAM" id="SSF48403">
    <property type="entry name" value="Ankyrin repeat"/>
    <property type="match status" value="1"/>
</dbReference>
<dbReference type="AlphaFoldDB" id="A0A5C7IR97"/>
<gene>
    <name evidence="1" type="ORF">EZV62_000496</name>
</gene>
<dbReference type="OrthoDB" id="1427188at2759"/>
<dbReference type="Proteomes" id="UP000323000">
    <property type="component" value="Chromosome 1"/>
</dbReference>
<dbReference type="EMBL" id="VAHF01000001">
    <property type="protein sequence ID" value="TXG71917.1"/>
    <property type="molecule type" value="Genomic_DNA"/>
</dbReference>
<dbReference type="PANTHER" id="PTHR47303">
    <property type="match status" value="1"/>
</dbReference>
<name>A0A5C7IR97_9ROSI</name>
<dbReference type="InterPro" id="IPR036770">
    <property type="entry name" value="Ankyrin_rpt-contain_sf"/>
</dbReference>
<proteinExistence type="predicted"/>